<protein>
    <submittedName>
        <fullName evidence="2">Uncharacterized protein</fullName>
    </submittedName>
</protein>
<gene>
    <name evidence="2" type="ORF">AVDCRST_MAG49-1668</name>
</gene>
<feature type="compositionally biased region" description="Polar residues" evidence="1">
    <location>
        <begin position="19"/>
        <end position="32"/>
    </location>
</feature>
<evidence type="ECO:0000313" key="2">
    <source>
        <dbReference type="EMBL" id="CAA9549692.1"/>
    </source>
</evidence>
<dbReference type="EMBL" id="CADCWG010000103">
    <property type="protein sequence ID" value="CAA9549692.1"/>
    <property type="molecule type" value="Genomic_DNA"/>
</dbReference>
<proteinExistence type="predicted"/>
<sequence>MAVGGPDWQGQGRRVGSAGPSTASTHGPTTLVRSWPAGWHLRVGTGE</sequence>
<feature type="region of interest" description="Disordered" evidence="1">
    <location>
        <begin position="1"/>
        <end position="47"/>
    </location>
</feature>
<dbReference type="AlphaFoldDB" id="A0A6J4UJI5"/>
<reference evidence="2" key="1">
    <citation type="submission" date="2020-02" db="EMBL/GenBank/DDBJ databases">
        <authorList>
            <person name="Meier V. D."/>
        </authorList>
    </citation>
    <scope>NUCLEOTIDE SEQUENCE</scope>
    <source>
        <strain evidence="2">AVDCRST_MAG49</strain>
    </source>
</reference>
<evidence type="ECO:0000256" key="1">
    <source>
        <dbReference type="SAM" id="MobiDB-lite"/>
    </source>
</evidence>
<name>A0A6J4UJI5_9BACT</name>
<accession>A0A6J4UJI5</accession>
<organism evidence="2">
    <name type="scientific">uncultured Thermomicrobiales bacterium</name>
    <dbReference type="NCBI Taxonomy" id="1645740"/>
    <lineage>
        <taxon>Bacteria</taxon>
        <taxon>Pseudomonadati</taxon>
        <taxon>Thermomicrobiota</taxon>
        <taxon>Thermomicrobia</taxon>
        <taxon>Thermomicrobiales</taxon>
        <taxon>environmental samples</taxon>
    </lineage>
</organism>